<feature type="domain" description="Rod shape-determining protein MreC beta-barrel core" evidence="2">
    <location>
        <begin position="4"/>
        <end position="59"/>
    </location>
</feature>
<accession>A0A383EPA4</accession>
<reference evidence="3" key="1">
    <citation type="submission" date="2018-05" db="EMBL/GenBank/DDBJ databases">
        <authorList>
            <person name="Lanie J.A."/>
            <person name="Ng W.-L."/>
            <person name="Kazmierczak K.M."/>
            <person name="Andrzejewski T.M."/>
            <person name="Davidsen T.M."/>
            <person name="Wayne K.J."/>
            <person name="Tettelin H."/>
            <person name="Glass J.I."/>
            <person name="Rusch D."/>
            <person name="Podicherti R."/>
            <person name="Tsui H.-C.T."/>
            <person name="Winkler M.E."/>
        </authorList>
    </citation>
    <scope>NUCLEOTIDE SEQUENCE</scope>
</reference>
<evidence type="ECO:0000259" key="2">
    <source>
        <dbReference type="Pfam" id="PF04085"/>
    </source>
</evidence>
<dbReference type="Pfam" id="PF04085">
    <property type="entry name" value="MreC"/>
    <property type="match status" value="1"/>
</dbReference>
<dbReference type="InterPro" id="IPR042177">
    <property type="entry name" value="Cell/Rod_1"/>
</dbReference>
<evidence type="ECO:0000256" key="1">
    <source>
        <dbReference type="SAM" id="MobiDB-lite"/>
    </source>
</evidence>
<evidence type="ECO:0000313" key="3">
    <source>
        <dbReference type="EMBL" id="SVE58752.1"/>
    </source>
</evidence>
<dbReference type="EMBL" id="UINC01227740">
    <property type="protein sequence ID" value="SVE58752.1"/>
    <property type="molecule type" value="Genomic_DNA"/>
</dbReference>
<name>A0A383EPA4_9ZZZZ</name>
<organism evidence="3">
    <name type="scientific">marine metagenome</name>
    <dbReference type="NCBI Taxonomy" id="408172"/>
    <lineage>
        <taxon>unclassified sequences</taxon>
        <taxon>metagenomes</taxon>
        <taxon>ecological metagenomes</taxon>
    </lineage>
</organism>
<gene>
    <name evidence="3" type="ORF">METZ01_LOCUS511606</name>
</gene>
<dbReference type="InterPro" id="IPR042175">
    <property type="entry name" value="Cell/Rod_MreC_2"/>
</dbReference>
<dbReference type="Gene3D" id="2.40.10.350">
    <property type="entry name" value="Rod shape-determining protein MreC, domain 2"/>
    <property type="match status" value="1"/>
</dbReference>
<feature type="region of interest" description="Disordered" evidence="1">
    <location>
        <begin position="69"/>
        <end position="96"/>
    </location>
</feature>
<sequence>MELLSPKARIDVGMRVTTSGHSGQLPSGLAIGRVSSLQKGEVQVQSFVDFDRLEYVMVVDWEARKFTPILPGGSGGTGNTVTEGGQPSLAPTDTTQ</sequence>
<protein>
    <recommendedName>
        <fullName evidence="2">Rod shape-determining protein MreC beta-barrel core domain-containing protein</fullName>
    </recommendedName>
</protein>
<dbReference type="InterPro" id="IPR055342">
    <property type="entry name" value="MreC_beta-barrel_core"/>
</dbReference>
<dbReference type="Gene3D" id="2.40.10.340">
    <property type="entry name" value="Rod shape-determining protein MreC, domain 1"/>
    <property type="match status" value="1"/>
</dbReference>
<dbReference type="AlphaFoldDB" id="A0A383EPA4"/>
<feature type="compositionally biased region" description="Polar residues" evidence="1">
    <location>
        <begin position="79"/>
        <end position="96"/>
    </location>
</feature>
<proteinExistence type="predicted"/>